<dbReference type="EMBL" id="CAXIEN010000467">
    <property type="protein sequence ID" value="CAL1298638.1"/>
    <property type="molecule type" value="Genomic_DNA"/>
</dbReference>
<evidence type="ECO:0000313" key="2">
    <source>
        <dbReference type="EMBL" id="CAL1298638.1"/>
    </source>
</evidence>
<dbReference type="AlphaFoldDB" id="A0AAV2BTH0"/>
<feature type="chain" id="PRO_5043326456" evidence="1">
    <location>
        <begin position="24"/>
        <end position="191"/>
    </location>
</feature>
<proteinExistence type="predicted"/>
<reference evidence="2 3" key="1">
    <citation type="submission" date="2024-04" db="EMBL/GenBank/DDBJ databases">
        <authorList>
            <person name="Rising A."/>
            <person name="Reimegard J."/>
            <person name="Sonavane S."/>
            <person name="Akerstrom W."/>
            <person name="Nylinder S."/>
            <person name="Hedman E."/>
            <person name="Kallberg Y."/>
        </authorList>
    </citation>
    <scope>NUCLEOTIDE SEQUENCE [LARGE SCALE GENOMIC DNA]</scope>
</reference>
<gene>
    <name evidence="2" type="ORF">LARSCL_LOCUS20912</name>
</gene>
<name>A0AAV2BTH0_9ARAC</name>
<keyword evidence="3" id="KW-1185">Reference proteome</keyword>
<organism evidence="2 3">
    <name type="scientific">Larinioides sclopetarius</name>
    <dbReference type="NCBI Taxonomy" id="280406"/>
    <lineage>
        <taxon>Eukaryota</taxon>
        <taxon>Metazoa</taxon>
        <taxon>Ecdysozoa</taxon>
        <taxon>Arthropoda</taxon>
        <taxon>Chelicerata</taxon>
        <taxon>Arachnida</taxon>
        <taxon>Araneae</taxon>
        <taxon>Araneomorphae</taxon>
        <taxon>Entelegynae</taxon>
        <taxon>Araneoidea</taxon>
        <taxon>Araneidae</taxon>
        <taxon>Larinioides</taxon>
    </lineage>
</organism>
<accession>A0AAV2BTH0</accession>
<dbReference type="Proteomes" id="UP001497382">
    <property type="component" value="Unassembled WGS sequence"/>
</dbReference>
<keyword evidence="1" id="KW-0732">Signal</keyword>
<evidence type="ECO:0000313" key="3">
    <source>
        <dbReference type="Proteomes" id="UP001497382"/>
    </source>
</evidence>
<protein>
    <submittedName>
        <fullName evidence="2">Uncharacterized protein</fullName>
    </submittedName>
</protein>
<feature type="signal peptide" evidence="1">
    <location>
        <begin position="1"/>
        <end position="23"/>
    </location>
</feature>
<sequence>MLKTSKVTPALIVVVFLIQGAISLPVPIPQYTYYSDDFPNPFENFSNFPTQATYVDSSSEEYMDYDDFNTDENFAYAIVASGSSLSDYQAYKNGEPVSIDQLPDGFRNFNPFKFDPFFNDDGSSQMDAFGNDIFEELLEYFAEVIPGFLQMAKKGNNLGTDDLSDDLMSLLNSYFLHTRKRPHKLRHAKEF</sequence>
<comment type="caution">
    <text evidence="2">The sequence shown here is derived from an EMBL/GenBank/DDBJ whole genome shotgun (WGS) entry which is preliminary data.</text>
</comment>
<evidence type="ECO:0000256" key="1">
    <source>
        <dbReference type="SAM" id="SignalP"/>
    </source>
</evidence>